<evidence type="ECO:0000313" key="3">
    <source>
        <dbReference type="Proteomes" id="UP001152747"/>
    </source>
</evidence>
<name>A0A9P1ITK0_9PELO</name>
<comment type="caution">
    <text evidence="2">The sequence shown here is derived from an EMBL/GenBank/DDBJ whole genome shotgun (WGS) entry which is preliminary data.</text>
</comment>
<organism evidence="2 3">
    <name type="scientific">Caenorhabditis angaria</name>
    <dbReference type="NCBI Taxonomy" id="860376"/>
    <lineage>
        <taxon>Eukaryota</taxon>
        <taxon>Metazoa</taxon>
        <taxon>Ecdysozoa</taxon>
        <taxon>Nematoda</taxon>
        <taxon>Chromadorea</taxon>
        <taxon>Rhabditida</taxon>
        <taxon>Rhabditina</taxon>
        <taxon>Rhabditomorpha</taxon>
        <taxon>Rhabditoidea</taxon>
        <taxon>Rhabditidae</taxon>
        <taxon>Peloderinae</taxon>
        <taxon>Caenorhabditis</taxon>
    </lineage>
</organism>
<dbReference type="Proteomes" id="UP001152747">
    <property type="component" value="Unassembled WGS sequence"/>
</dbReference>
<keyword evidence="3" id="KW-1185">Reference proteome</keyword>
<dbReference type="AlphaFoldDB" id="A0A9P1ITK0"/>
<keyword evidence="1" id="KW-0732">Signal</keyword>
<accession>A0A9P1ITK0</accession>
<reference evidence="2" key="1">
    <citation type="submission" date="2022-11" db="EMBL/GenBank/DDBJ databases">
        <authorList>
            <person name="Kikuchi T."/>
        </authorList>
    </citation>
    <scope>NUCLEOTIDE SEQUENCE</scope>
    <source>
        <strain evidence="2">PS1010</strain>
    </source>
</reference>
<gene>
    <name evidence="2" type="ORF">CAMP_LOCUS13627</name>
</gene>
<dbReference type="EMBL" id="CANHGI010000005">
    <property type="protein sequence ID" value="CAI5450990.1"/>
    <property type="molecule type" value="Genomic_DNA"/>
</dbReference>
<protein>
    <submittedName>
        <fullName evidence="2">Uncharacterized protein</fullName>
    </submittedName>
</protein>
<feature type="signal peptide" evidence="1">
    <location>
        <begin position="1"/>
        <end position="21"/>
    </location>
</feature>
<evidence type="ECO:0000256" key="1">
    <source>
        <dbReference type="SAM" id="SignalP"/>
    </source>
</evidence>
<sequence length="205" mass="23287">MKIPIVFLPLLILLSYSVVNCDEGNKIVLGNCAYAGNPDTEITHITWFFVRDRDGKVISFTRCQNNGGADPFKVCRKFKEIPGAPNTDGPKVPDGHHLTLLISVKQKQDRLVNDVEYRYIPKVMKMEKVRNPREMYGDNQRFNDNGLLNIQGVHIGGNYVNMCDEHRKALGISEHGLYVITQKNGGMNFQKAYFEPQASGEFFIY</sequence>
<evidence type="ECO:0000313" key="2">
    <source>
        <dbReference type="EMBL" id="CAI5450990.1"/>
    </source>
</evidence>
<proteinExistence type="predicted"/>
<feature type="chain" id="PRO_5040420829" evidence="1">
    <location>
        <begin position="22"/>
        <end position="205"/>
    </location>
</feature>